<feature type="domain" description="Impact N-terminal" evidence="3">
    <location>
        <begin position="2417"/>
        <end position="2517"/>
    </location>
</feature>
<feature type="region of interest" description="Disordered" evidence="2">
    <location>
        <begin position="1486"/>
        <end position="1516"/>
    </location>
</feature>
<feature type="compositionally biased region" description="Polar residues" evidence="2">
    <location>
        <begin position="1939"/>
        <end position="1963"/>
    </location>
</feature>
<dbReference type="InterPro" id="IPR020569">
    <property type="entry name" value="UPF0029_Impact_CS"/>
</dbReference>
<name>A0AAW1RET8_9CHLO</name>
<protein>
    <recommendedName>
        <fullName evidence="3">Impact N-terminal domain-containing protein</fullName>
    </recommendedName>
</protein>
<gene>
    <name evidence="4" type="ORF">WJX74_003847</name>
</gene>
<feature type="compositionally biased region" description="Polar residues" evidence="2">
    <location>
        <begin position="177"/>
        <end position="191"/>
    </location>
</feature>
<feature type="compositionally biased region" description="Basic and acidic residues" evidence="2">
    <location>
        <begin position="1141"/>
        <end position="1151"/>
    </location>
</feature>
<dbReference type="GO" id="GO:0006446">
    <property type="term" value="P:regulation of translational initiation"/>
    <property type="evidence" value="ECO:0007669"/>
    <property type="project" value="TreeGrafter"/>
</dbReference>
<feature type="region of interest" description="Disordered" evidence="2">
    <location>
        <begin position="375"/>
        <end position="402"/>
    </location>
</feature>
<feature type="compositionally biased region" description="Polar residues" evidence="2">
    <location>
        <begin position="1886"/>
        <end position="1903"/>
    </location>
</feature>
<dbReference type="SUPFAM" id="SSF54211">
    <property type="entry name" value="Ribosomal protein S5 domain 2-like"/>
    <property type="match status" value="1"/>
</dbReference>
<dbReference type="PANTHER" id="PTHR16301:SF20">
    <property type="entry name" value="IMPACT FAMILY MEMBER YIGZ"/>
    <property type="match status" value="1"/>
</dbReference>
<feature type="compositionally biased region" description="Polar residues" evidence="2">
    <location>
        <begin position="1713"/>
        <end position="1732"/>
    </location>
</feature>
<dbReference type="Proteomes" id="UP001438707">
    <property type="component" value="Unassembled WGS sequence"/>
</dbReference>
<dbReference type="Pfam" id="PF01205">
    <property type="entry name" value="Impact_N"/>
    <property type="match status" value="1"/>
</dbReference>
<feature type="region of interest" description="Disordered" evidence="2">
    <location>
        <begin position="2279"/>
        <end position="2309"/>
    </location>
</feature>
<feature type="region of interest" description="Disordered" evidence="2">
    <location>
        <begin position="165"/>
        <end position="307"/>
    </location>
</feature>
<feature type="region of interest" description="Disordered" evidence="2">
    <location>
        <begin position="1643"/>
        <end position="1732"/>
    </location>
</feature>
<reference evidence="4 5" key="1">
    <citation type="journal article" date="2024" name="Nat. Commun.">
        <title>Phylogenomics reveals the evolutionary origins of lichenization in chlorophyte algae.</title>
        <authorList>
            <person name="Puginier C."/>
            <person name="Libourel C."/>
            <person name="Otte J."/>
            <person name="Skaloud P."/>
            <person name="Haon M."/>
            <person name="Grisel S."/>
            <person name="Petersen M."/>
            <person name="Berrin J.G."/>
            <person name="Delaux P.M."/>
            <person name="Dal Grande F."/>
            <person name="Keller J."/>
        </authorList>
    </citation>
    <scope>NUCLEOTIDE SEQUENCE [LARGE SCALE GENOMIC DNA]</scope>
    <source>
        <strain evidence="4 5">SAG 2145</strain>
    </source>
</reference>
<feature type="region of interest" description="Disordered" evidence="2">
    <location>
        <begin position="1413"/>
        <end position="1451"/>
    </location>
</feature>
<feature type="compositionally biased region" description="Polar residues" evidence="2">
    <location>
        <begin position="1123"/>
        <end position="1137"/>
    </location>
</feature>
<feature type="region of interest" description="Disordered" evidence="2">
    <location>
        <begin position="702"/>
        <end position="725"/>
    </location>
</feature>
<feature type="compositionally biased region" description="Low complexity" evidence="2">
    <location>
        <begin position="1688"/>
        <end position="1701"/>
    </location>
</feature>
<feature type="region of interest" description="Disordered" evidence="2">
    <location>
        <begin position="1867"/>
        <end position="1980"/>
    </location>
</feature>
<comment type="similarity">
    <text evidence="1">Belongs to the IMPACT family.</text>
</comment>
<evidence type="ECO:0000313" key="5">
    <source>
        <dbReference type="Proteomes" id="UP001438707"/>
    </source>
</evidence>
<feature type="compositionally biased region" description="Polar residues" evidence="2">
    <location>
        <begin position="781"/>
        <end position="790"/>
    </location>
</feature>
<feature type="compositionally biased region" description="Low complexity" evidence="2">
    <location>
        <begin position="289"/>
        <end position="301"/>
    </location>
</feature>
<evidence type="ECO:0000313" key="4">
    <source>
        <dbReference type="EMBL" id="KAK9832234.1"/>
    </source>
</evidence>
<feature type="compositionally biased region" description="Polar residues" evidence="2">
    <location>
        <begin position="1486"/>
        <end position="1503"/>
    </location>
</feature>
<feature type="compositionally biased region" description="Polar residues" evidence="2">
    <location>
        <begin position="1168"/>
        <end position="1185"/>
    </location>
</feature>
<evidence type="ECO:0000259" key="3">
    <source>
        <dbReference type="Pfam" id="PF01205"/>
    </source>
</evidence>
<accession>A0AAW1RET8</accession>
<feature type="compositionally biased region" description="Low complexity" evidence="2">
    <location>
        <begin position="98"/>
        <end position="111"/>
    </location>
</feature>
<dbReference type="PROSITE" id="PS00910">
    <property type="entry name" value="UPF0029"/>
    <property type="match status" value="1"/>
</dbReference>
<feature type="region of interest" description="Disordered" evidence="2">
    <location>
        <begin position="928"/>
        <end position="1017"/>
    </location>
</feature>
<organism evidence="4 5">
    <name type="scientific">Apatococcus lobatus</name>
    <dbReference type="NCBI Taxonomy" id="904363"/>
    <lineage>
        <taxon>Eukaryota</taxon>
        <taxon>Viridiplantae</taxon>
        <taxon>Chlorophyta</taxon>
        <taxon>core chlorophytes</taxon>
        <taxon>Trebouxiophyceae</taxon>
        <taxon>Chlorellales</taxon>
        <taxon>Chlorellaceae</taxon>
        <taxon>Apatococcus</taxon>
    </lineage>
</organism>
<feature type="region of interest" description="Disordered" evidence="2">
    <location>
        <begin position="419"/>
        <end position="442"/>
    </location>
</feature>
<dbReference type="GO" id="GO:0005737">
    <property type="term" value="C:cytoplasm"/>
    <property type="evidence" value="ECO:0007669"/>
    <property type="project" value="TreeGrafter"/>
</dbReference>
<feature type="compositionally biased region" description="Polar residues" evidence="2">
    <location>
        <begin position="855"/>
        <end position="867"/>
    </location>
</feature>
<comment type="caution">
    <text evidence="4">The sequence shown here is derived from an EMBL/GenBank/DDBJ whole genome shotgun (WGS) entry which is preliminary data.</text>
</comment>
<feature type="region of interest" description="Disordered" evidence="2">
    <location>
        <begin position="739"/>
        <end position="889"/>
    </location>
</feature>
<feature type="region of interest" description="Disordered" evidence="2">
    <location>
        <begin position="503"/>
        <end position="581"/>
    </location>
</feature>
<dbReference type="InterPro" id="IPR036956">
    <property type="entry name" value="Impact_N_sf"/>
</dbReference>
<evidence type="ECO:0000256" key="2">
    <source>
        <dbReference type="SAM" id="MobiDB-lite"/>
    </source>
</evidence>
<feature type="compositionally biased region" description="Basic and acidic residues" evidence="2">
    <location>
        <begin position="1702"/>
        <end position="1712"/>
    </location>
</feature>
<dbReference type="EMBL" id="JALJOS010000012">
    <property type="protein sequence ID" value="KAK9832234.1"/>
    <property type="molecule type" value="Genomic_DNA"/>
</dbReference>
<feature type="compositionally biased region" description="Low complexity" evidence="2">
    <location>
        <begin position="1645"/>
        <end position="1657"/>
    </location>
</feature>
<dbReference type="PANTHER" id="PTHR16301">
    <property type="entry name" value="IMPACT-RELATED"/>
    <property type="match status" value="1"/>
</dbReference>
<feature type="compositionally biased region" description="Low complexity" evidence="2">
    <location>
        <begin position="825"/>
        <end position="841"/>
    </location>
</feature>
<sequence>MKRTTSAKDKENQALPPLSDEGCTPAVHIKSGPPAGETPRASSQQVPSCRSPDPTPADSDQAEPGEAVSSMPGGPDPEAVSEKAKPAQLLVHTPEARPLSPLSPSLQSPQQENVSPVGKAASPPLVKSPEARSSNRVKSPAAARSKSTRRSWGFAMAARLAASLRQSLEGDPAAPKQESQSPIAQSPTPESKPSALSDEHKPAHDALDHQRCRDADVSAKSPPNQGLTRDSAEDPYGPMFSPLSLGLDQMQAGAAFQEEGPEADSSSFNHADDLDMLQKQAGMQRGRHAASACDGPDAAAAQESETSHVATDLAEDVSSPLLICPVLPETPSAGASNDDAAADDVVPDAILLQPHVITPSTTSSGQTIADRIQMAADSSAGNQQQPVVKHASTSSNDGPVTSTPIRTFLNFRSSGKKVQSVASQVDEQEGEDQPESPSPLREGLAFMTPLSAFDGSPEPHAGLPAEHLHLDSLANDAVALGTSRPRMQALEECQDELLEGEPAAGAAAVHGKSETHPPQPAGPATKEPLPTRPTGQQPDGMPLAAGEAAADSGGTSLAMPAPSTPPTKASNNLMHGPSLPPNLTKGLAAPTAAPAPTPRNAFSLLSVGTMWDEPSTPAAGIPAWTDADSPEPTPAPFSVFTSHPTPSTAAMPQSKARLPVPTNCEPLMSSTPASAARKLSGESRTADNVACRANHNVETATAGSVVNVSEPGVPQPAAHSHLGGAVSEESPALGLLHQAASSRAGKDSQAPGQAAGHRTPANVPAAELPGVDQQEMESADPPQQGSNHQAASMDLSGRSTSHASPPKASAEHEQQSAARQGQSDPRLASPAAAVASPESQAGGLILTHKRPGSPSRASNGDSASQPSPKRARAQDGSAASPSNISTGAATPTLDRLVADDAHAPARQAGPVPPVSTLHVENIPKVSAAGCSRKPDIGHTSQLKEQLPADSPCLSSHGAGTSDSPLPCGFQQAEETKAPSAESAGPINKDSHALPFAGASDKGTSPAIADSNGVVSEERQATADLQQNLGIMTSAGNKMSLAACPMSCVQAGPNVHASIAVSLQHQSGGTLSANHAANDLADNAASAADSSQPITMAAGMQASGDSTKVNSPTHDLAKCEGTASKLSRQTADPSQMQAPQEDGMRVTCHDADGPADIDEAATKPAKQAQDASNVQASNGALPQTSAPAAVSLADGEDAAATSAMQAQNASDLQTISPAADKLADIVGSAAKRIAKAAEYRGTEDTLAMRNMPAADSSANVDGAAPNTPRRAQDASDLQACRQHSAKVSSPAANDPAENHGSAAMSPQRVLHTSGVLAACKDLHSASSAAAGVNGSAISSPQSLHSASITQTSCELLANVRSPAQLMLSADKQAGGQVFNGIGKPAAPETGMHALDAEHPLGTPAIGESPAQLLSSTPGKLGQMSDLVKPPSSSDAEAAPGTLIPTQDGPSGVHDPVPTVQEQAMSVTGASSAPGATDAACVPETACKTSPAQDATKQLGTTSARQARGSAGKSGVDATRMHELPRASSHASGQHGASAPAREANLQISGRNTANGWSSSEALRFDIPPRTDVATMHLLAAAEHEPKQMLNVMVLNDTPSASAGATHRAIDEHPEQVATAPASAAQRQAAPVLEQTCNETAPVFAQSEATEPTSSSSPAKINPKAANMKTDDRQHQMSSAAGNTGELMLDRPPSLSAAAAPADPGEHRHMHDDQSANAADQPASTPDTHNLTSASPAADQTLELDQAVVPVSIEFGLPSASVKPQDTDIMSDRPVKAAGSLMPTAMRPAQRPDGHLLAAPGSALTESPPEPMCAAVSIQDDAIGVAAAGLVEKDHQAAHFLAQAPPLAQAESEHPGDQGRSQLHTAVVPAKPSEAARSLQSEEMRPENVQTSEVAKPQTVQTPQSRRSHQAATGLADAGNQSLTSQAASTEPCPEKGHRSTAASPDAAQTSTSEAVQSASSQSTGDGFVPMASPTRHERPSMASELIQEGNVLPVDALNSQAAEAMSPVQMTPFTSRPRSRLIVELAGAADDETEEAEPGLHSPEFAPEFAHEVARMLGDSSQNNSPGAVEDVLELISPDAKAEARLTAEEIASLVPDLQDLQGLSRHSLLRRAARMSVEACTLGREKAELLVLHRDRSALILRLRDERSQADIKSSTRLKQLEVQLAQARRSLGETDGKFRTLYQEKYVPLKAEHQQQADLFKSLAHEHTEAVQAHEELQFALKRCEQERDAARQDASSTREQLTFAQNEAEAAREAIAATAQEQQASAQASLRDQLAAAEEAAKMATESSNASHQQMLDSQAEAKQMQQKLSDMDALLRSFKHQNDRFADTKMQYEADARKLTKQLQEKADENDMLLRICPGTVCSLLPGSKRPSKCSVLAWPYYSRLAVRSLVSVGDCPAGYESLANIAEHHLEVKKSKFVTVAGPVQSAQEAVNFRDVHSDPAASHNCFAWVIGSEVRSSDDGEPAGTAGGPILNAIQGQQLDHVCVLVIRYFGGTKLGSGGLVRAYGAAARECLRTAPKQFCPIMAAFTLQVPFDCLGAAYLAFEPHQVQREEETYLETGHVAMQIRIAATAAPALQAALADSTRPQWPTITLPKGLVRMLLDGEDDNQHWIWPPLLIVFIMQHSLECSRASSRRAFIDMATSIL</sequence>
<dbReference type="InterPro" id="IPR001498">
    <property type="entry name" value="Impact_N"/>
</dbReference>
<keyword evidence="5" id="KW-1185">Reference proteome</keyword>
<evidence type="ECO:0000256" key="1">
    <source>
        <dbReference type="ARBA" id="ARBA00007665"/>
    </source>
</evidence>
<feature type="compositionally biased region" description="Polar residues" evidence="2">
    <location>
        <begin position="877"/>
        <end position="889"/>
    </location>
</feature>
<dbReference type="Gene3D" id="3.30.230.30">
    <property type="entry name" value="Impact, N-terminal domain"/>
    <property type="match status" value="1"/>
</dbReference>
<feature type="region of interest" description="Disordered" evidence="2">
    <location>
        <begin position="1253"/>
        <end position="1306"/>
    </location>
</feature>
<feature type="region of interest" description="Disordered" evidence="2">
    <location>
        <begin position="1"/>
        <end position="150"/>
    </location>
</feature>
<dbReference type="InterPro" id="IPR023582">
    <property type="entry name" value="Impact"/>
</dbReference>
<dbReference type="Gene3D" id="3.30.70.240">
    <property type="match status" value="1"/>
</dbReference>
<feature type="compositionally biased region" description="Basic and acidic residues" evidence="2">
    <location>
        <begin position="1"/>
        <end position="12"/>
    </location>
</feature>
<proteinExistence type="inferred from homology"/>
<feature type="compositionally biased region" description="Polar residues" evidence="2">
    <location>
        <begin position="379"/>
        <end position="402"/>
    </location>
</feature>
<feature type="compositionally biased region" description="Polar residues" evidence="2">
    <location>
        <begin position="1917"/>
        <end position="1927"/>
    </location>
</feature>
<dbReference type="InterPro" id="IPR020568">
    <property type="entry name" value="Ribosomal_Su5_D2-typ_SF"/>
</dbReference>
<feature type="region of interest" description="Disordered" evidence="2">
    <location>
        <begin position="1122"/>
        <end position="1189"/>
    </location>
</feature>
<feature type="compositionally biased region" description="Basic and acidic residues" evidence="2">
    <location>
        <begin position="197"/>
        <end position="217"/>
    </location>
</feature>
<feature type="compositionally biased region" description="Polar residues" evidence="2">
    <location>
        <begin position="2287"/>
        <end position="2299"/>
    </location>
</feature>